<keyword evidence="3" id="KW-0326">Glycosidase</keyword>
<accession>A0ABZ0IW04</accession>
<dbReference type="EMBL" id="CP136051">
    <property type="protein sequence ID" value="WOK08558.1"/>
    <property type="molecule type" value="Genomic_DNA"/>
</dbReference>
<dbReference type="GO" id="GO:0016798">
    <property type="term" value="F:hydrolase activity, acting on glycosyl bonds"/>
    <property type="evidence" value="ECO:0007669"/>
    <property type="project" value="UniProtKB-KW"/>
</dbReference>
<feature type="domain" description="Sialidase" evidence="2">
    <location>
        <begin position="204"/>
        <end position="371"/>
    </location>
</feature>
<dbReference type="EC" id="3.2.1.-" evidence="3"/>
<dbReference type="RefSeq" id="WP_317491195.1">
    <property type="nucleotide sequence ID" value="NZ_CP136051.1"/>
</dbReference>
<dbReference type="Pfam" id="PF13088">
    <property type="entry name" value="BNR_2"/>
    <property type="match status" value="2"/>
</dbReference>
<feature type="domain" description="Sialidase" evidence="2">
    <location>
        <begin position="55"/>
        <end position="135"/>
    </location>
</feature>
<dbReference type="PANTHER" id="PTHR43752:SF2">
    <property type="entry name" value="BNR_ASP-BOX REPEAT FAMILY PROTEIN"/>
    <property type="match status" value="1"/>
</dbReference>
<dbReference type="CDD" id="cd15482">
    <property type="entry name" value="Sialidase_non-viral"/>
    <property type="match status" value="1"/>
</dbReference>
<feature type="chain" id="PRO_5045466873" evidence="1">
    <location>
        <begin position="21"/>
        <end position="397"/>
    </location>
</feature>
<dbReference type="SUPFAM" id="SSF50939">
    <property type="entry name" value="Sialidases"/>
    <property type="match status" value="1"/>
</dbReference>
<dbReference type="Proteomes" id="UP001302349">
    <property type="component" value="Chromosome"/>
</dbReference>
<name>A0ABZ0IW04_9BACT</name>
<keyword evidence="3" id="KW-0378">Hydrolase</keyword>
<feature type="signal peptide" evidence="1">
    <location>
        <begin position="1"/>
        <end position="20"/>
    </location>
</feature>
<organism evidence="3 4">
    <name type="scientific">Imperialibacter roseus</name>
    <dbReference type="NCBI Taxonomy" id="1324217"/>
    <lineage>
        <taxon>Bacteria</taxon>
        <taxon>Pseudomonadati</taxon>
        <taxon>Bacteroidota</taxon>
        <taxon>Cytophagia</taxon>
        <taxon>Cytophagales</taxon>
        <taxon>Flammeovirgaceae</taxon>
        <taxon>Imperialibacter</taxon>
    </lineage>
</organism>
<reference evidence="3 4" key="1">
    <citation type="journal article" date="2023" name="Microbiol. Resour. Announc.">
        <title>Complete Genome Sequence of Imperialibacter roseus strain P4T.</title>
        <authorList>
            <person name="Tizabi D.R."/>
            <person name="Bachvaroff T."/>
            <person name="Hill R.T."/>
        </authorList>
    </citation>
    <scope>NUCLEOTIDE SEQUENCE [LARGE SCALE GENOMIC DNA]</scope>
    <source>
        <strain evidence="3 4">P4T</strain>
    </source>
</reference>
<evidence type="ECO:0000313" key="4">
    <source>
        <dbReference type="Proteomes" id="UP001302349"/>
    </source>
</evidence>
<sequence>MKHLLLSLFAVCICSTLVVAQSATNFIISQQLIFPPQSEHTHASSLVILPNGDKLAVWFQGSGERTADDVRLMGARLKKGTTSWTAPFLMADTPGLPDCNPVLFLNGNGKLFLVWIAVQANRWENSILRVRTSTRYNTAGAPDWDWQDNILLAPGEAFAAEVAAKFKDLPDNPAGWAEYAPSYDRMIIEASKDERKTSTGWMTRIKPLILPNGRILLPLYSDGFNMSLVAISDDDGATWRASLPIVGRGPIQPALALKENGDIVALMRDSGDAPSRVHKSVSRDGGESWSATVKTDIPNTASVELLKLKDGKWAFLGNDIDDGRYRMSLYLSDDEGETWKWKVHLEDHEKGDGSSYSYPCLVQDDKGLLHITYSSRTSEMEKSIKYVVVDPVRVIGM</sequence>
<keyword evidence="1" id="KW-0732">Signal</keyword>
<evidence type="ECO:0000259" key="2">
    <source>
        <dbReference type="Pfam" id="PF13088"/>
    </source>
</evidence>
<dbReference type="InterPro" id="IPR011040">
    <property type="entry name" value="Sialidase"/>
</dbReference>
<gene>
    <name evidence="3" type="ORF">RT717_07910</name>
</gene>
<dbReference type="InterPro" id="IPR036278">
    <property type="entry name" value="Sialidase_sf"/>
</dbReference>
<evidence type="ECO:0000313" key="3">
    <source>
        <dbReference type="EMBL" id="WOK08558.1"/>
    </source>
</evidence>
<dbReference type="Gene3D" id="2.120.10.10">
    <property type="match status" value="1"/>
</dbReference>
<dbReference type="PANTHER" id="PTHR43752">
    <property type="entry name" value="BNR/ASP-BOX REPEAT FAMILY PROTEIN"/>
    <property type="match status" value="1"/>
</dbReference>
<evidence type="ECO:0000256" key="1">
    <source>
        <dbReference type="SAM" id="SignalP"/>
    </source>
</evidence>
<proteinExistence type="predicted"/>
<protein>
    <submittedName>
        <fullName evidence="3">Sialidase family protein</fullName>
        <ecNumber evidence="3">3.2.1.-</ecNumber>
    </submittedName>
</protein>
<keyword evidence="4" id="KW-1185">Reference proteome</keyword>